<evidence type="ECO:0000256" key="2">
    <source>
        <dbReference type="ARBA" id="ARBA00012150"/>
    </source>
</evidence>
<dbReference type="InterPro" id="IPR020456">
    <property type="entry name" value="Acylphosphatase"/>
</dbReference>
<keyword evidence="4" id="KW-0378">Hydrolase</keyword>
<gene>
    <name evidence="7" type="ORF">SAMN05192539_1007181</name>
</gene>
<dbReference type="EC" id="3.6.1.7" evidence="2 4"/>
<dbReference type="PROSITE" id="PS00151">
    <property type="entry name" value="ACYLPHOSPHATASE_2"/>
    <property type="match status" value="1"/>
</dbReference>
<accession>A0A1H6WZG9</accession>
<dbReference type="PANTHER" id="PTHR47268:SF4">
    <property type="entry name" value="ACYLPHOSPHATASE"/>
    <property type="match status" value="1"/>
</dbReference>
<evidence type="ECO:0000256" key="3">
    <source>
        <dbReference type="ARBA" id="ARBA00047645"/>
    </source>
</evidence>
<dbReference type="InterPro" id="IPR036046">
    <property type="entry name" value="Acylphosphatase-like_dom_sf"/>
</dbReference>
<feature type="active site" evidence="4">
    <location>
        <position position="26"/>
    </location>
</feature>
<dbReference type="AlphaFoldDB" id="A0A1H6WZG9"/>
<evidence type="ECO:0000313" key="7">
    <source>
        <dbReference type="EMBL" id="SEJ18210.1"/>
    </source>
</evidence>
<dbReference type="InterPro" id="IPR017968">
    <property type="entry name" value="Acylphosphatase_CS"/>
</dbReference>
<evidence type="ECO:0000259" key="6">
    <source>
        <dbReference type="PROSITE" id="PS51160"/>
    </source>
</evidence>
<comment type="similarity">
    <text evidence="1 5">Belongs to the acylphosphatase family.</text>
</comment>
<dbReference type="InterPro" id="IPR001792">
    <property type="entry name" value="Acylphosphatase-like_dom"/>
</dbReference>
<dbReference type="RefSeq" id="WP_090865387.1">
    <property type="nucleotide sequence ID" value="NZ_FNYE01000007.1"/>
</dbReference>
<dbReference type="PANTHER" id="PTHR47268">
    <property type="entry name" value="ACYLPHOSPHATASE"/>
    <property type="match status" value="1"/>
</dbReference>
<dbReference type="Pfam" id="PF00708">
    <property type="entry name" value="Acylphosphatase"/>
    <property type="match status" value="1"/>
</dbReference>
<sequence length="101" mass="10984">MAGDFDGRVTTLLVRVTGTVQGVGYRAACVQQAAVLGVAGWVRNRMDGSVEALLQGAPEQVRAMCDWMIDGMPVALVDRMEIEELAPPFTRFDAFRQIPDA</sequence>
<organism evidence="7 8">
    <name type="scientific">Paraburkholderia diazotrophica</name>
    <dbReference type="NCBI Taxonomy" id="667676"/>
    <lineage>
        <taxon>Bacteria</taxon>
        <taxon>Pseudomonadati</taxon>
        <taxon>Pseudomonadota</taxon>
        <taxon>Betaproteobacteria</taxon>
        <taxon>Burkholderiales</taxon>
        <taxon>Burkholderiaceae</taxon>
        <taxon>Paraburkholderia</taxon>
    </lineage>
</organism>
<evidence type="ECO:0000313" key="8">
    <source>
        <dbReference type="Proteomes" id="UP000198866"/>
    </source>
</evidence>
<evidence type="ECO:0000256" key="4">
    <source>
        <dbReference type="PROSITE-ProRule" id="PRU00520"/>
    </source>
</evidence>
<dbReference type="SUPFAM" id="SSF54975">
    <property type="entry name" value="Acylphosphatase/BLUF domain-like"/>
    <property type="match status" value="1"/>
</dbReference>
<evidence type="ECO:0000256" key="5">
    <source>
        <dbReference type="RuleBase" id="RU004168"/>
    </source>
</evidence>
<dbReference type="PROSITE" id="PS51160">
    <property type="entry name" value="ACYLPHOSPHATASE_3"/>
    <property type="match status" value="1"/>
</dbReference>
<comment type="catalytic activity">
    <reaction evidence="3 4">
        <text>an acyl phosphate + H2O = a carboxylate + phosphate + H(+)</text>
        <dbReference type="Rhea" id="RHEA:14965"/>
        <dbReference type="ChEBI" id="CHEBI:15377"/>
        <dbReference type="ChEBI" id="CHEBI:15378"/>
        <dbReference type="ChEBI" id="CHEBI:29067"/>
        <dbReference type="ChEBI" id="CHEBI:43474"/>
        <dbReference type="ChEBI" id="CHEBI:59918"/>
        <dbReference type="EC" id="3.6.1.7"/>
    </reaction>
</comment>
<dbReference type="OrthoDB" id="5295388at2"/>
<dbReference type="STRING" id="667676.SAMN05192539_1007181"/>
<feature type="domain" description="Acylphosphatase-like" evidence="6">
    <location>
        <begin position="11"/>
        <end position="99"/>
    </location>
</feature>
<feature type="active site" evidence="4">
    <location>
        <position position="44"/>
    </location>
</feature>
<dbReference type="PRINTS" id="PR00112">
    <property type="entry name" value="ACYLPHPHTASE"/>
</dbReference>
<proteinExistence type="inferred from homology"/>
<evidence type="ECO:0000256" key="1">
    <source>
        <dbReference type="ARBA" id="ARBA00005614"/>
    </source>
</evidence>
<dbReference type="EMBL" id="FNYE01000007">
    <property type="protein sequence ID" value="SEJ18210.1"/>
    <property type="molecule type" value="Genomic_DNA"/>
</dbReference>
<keyword evidence="8" id="KW-1185">Reference proteome</keyword>
<dbReference type="GO" id="GO:0003998">
    <property type="term" value="F:acylphosphatase activity"/>
    <property type="evidence" value="ECO:0007669"/>
    <property type="project" value="UniProtKB-EC"/>
</dbReference>
<reference evidence="8" key="1">
    <citation type="submission" date="2016-10" db="EMBL/GenBank/DDBJ databases">
        <authorList>
            <person name="Varghese N."/>
            <person name="Submissions S."/>
        </authorList>
    </citation>
    <scope>NUCLEOTIDE SEQUENCE [LARGE SCALE GENOMIC DNA]</scope>
    <source>
        <strain evidence="8">LMG 26031</strain>
    </source>
</reference>
<protein>
    <recommendedName>
        <fullName evidence="2 4">acylphosphatase</fullName>
        <ecNumber evidence="2 4">3.6.1.7</ecNumber>
    </recommendedName>
</protein>
<dbReference type="Gene3D" id="3.30.70.100">
    <property type="match status" value="1"/>
</dbReference>
<name>A0A1H6WZG9_9BURK</name>
<dbReference type="Proteomes" id="UP000198866">
    <property type="component" value="Unassembled WGS sequence"/>
</dbReference>